<evidence type="ECO:0000313" key="2">
    <source>
        <dbReference type="Proteomes" id="UP000523079"/>
    </source>
</evidence>
<dbReference type="RefSeq" id="WP_182559623.1">
    <property type="nucleotide sequence ID" value="NZ_JACGWT010000002.1"/>
</dbReference>
<sequence>MSGASDRTRRVSFVNGNWTPGTSPHFELLIVTEDEERHSQAVPVDQVAGVMALVQAAGVLLWDPEGPTLIAANVVGEWLPATFSTLDAPD</sequence>
<dbReference type="EMBL" id="JACGWT010000002">
    <property type="protein sequence ID" value="MBA8794105.1"/>
    <property type="molecule type" value="Genomic_DNA"/>
</dbReference>
<protein>
    <submittedName>
        <fullName evidence="1">Uncharacterized protein</fullName>
    </submittedName>
</protein>
<dbReference type="AlphaFoldDB" id="A0A7W3IRY7"/>
<accession>A0A7W3IRY7</accession>
<reference evidence="1 2" key="1">
    <citation type="submission" date="2020-07" db="EMBL/GenBank/DDBJ databases">
        <title>Sequencing the genomes of 1000 actinobacteria strains.</title>
        <authorList>
            <person name="Klenk H.-P."/>
        </authorList>
    </citation>
    <scope>NUCLEOTIDE SEQUENCE [LARGE SCALE GENOMIC DNA]</scope>
    <source>
        <strain evidence="1 2">DSM 100723</strain>
    </source>
</reference>
<proteinExistence type="predicted"/>
<keyword evidence="2" id="KW-1185">Reference proteome</keyword>
<comment type="caution">
    <text evidence="1">The sequence shown here is derived from an EMBL/GenBank/DDBJ whole genome shotgun (WGS) entry which is preliminary data.</text>
</comment>
<name>A0A7W3IRY7_9ACTN</name>
<gene>
    <name evidence="1" type="ORF">FHX74_001710</name>
</gene>
<dbReference type="Proteomes" id="UP000523079">
    <property type="component" value="Unassembled WGS sequence"/>
</dbReference>
<organism evidence="1 2">
    <name type="scientific">Microlunatus kandeliicorticis</name>
    <dbReference type="NCBI Taxonomy" id="1759536"/>
    <lineage>
        <taxon>Bacteria</taxon>
        <taxon>Bacillati</taxon>
        <taxon>Actinomycetota</taxon>
        <taxon>Actinomycetes</taxon>
        <taxon>Propionibacteriales</taxon>
        <taxon>Propionibacteriaceae</taxon>
        <taxon>Microlunatus</taxon>
    </lineage>
</organism>
<evidence type="ECO:0000313" key="1">
    <source>
        <dbReference type="EMBL" id="MBA8794105.1"/>
    </source>
</evidence>